<gene>
    <name evidence="2" type="ORF">SKAU_G00346110</name>
</gene>
<organism evidence="2 3">
    <name type="scientific">Synaphobranchus kaupii</name>
    <name type="common">Kaup's arrowtooth eel</name>
    <dbReference type="NCBI Taxonomy" id="118154"/>
    <lineage>
        <taxon>Eukaryota</taxon>
        <taxon>Metazoa</taxon>
        <taxon>Chordata</taxon>
        <taxon>Craniata</taxon>
        <taxon>Vertebrata</taxon>
        <taxon>Euteleostomi</taxon>
        <taxon>Actinopterygii</taxon>
        <taxon>Neopterygii</taxon>
        <taxon>Teleostei</taxon>
        <taxon>Anguilliformes</taxon>
        <taxon>Synaphobranchidae</taxon>
        <taxon>Synaphobranchus</taxon>
    </lineage>
</organism>
<evidence type="ECO:0000313" key="3">
    <source>
        <dbReference type="Proteomes" id="UP001152622"/>
    </source>
</evidence>
<feature type="region of interest" description="Disordered" evidence="1">
    <location>
        <begin position="65"/>
        <end position="97"/>
    </location>
</feature>
<dbReference type="EMBL" id="JAINUF010000016">
    <property type="protein sequence ID" value="KAJ8339978.1"/>
    <property type="molecule type" value="Genomic_DNA"/>
</dbReference>
<comment type="caution">
    <text evidence="2">The sequence shown here is derived from an EMBL/GenBank/DDBJ whole genome shotgun (WGS) entry which is preliminary data.</text>
</comment>
<protein>
    <submittedName>
        <fullName evidence="2">Uncharacterized protein</fullName>
    </submittedName>
</protein>
<sequence>MKGSSAPTPTAATTTSSHSPALYSNGNGKLTQNGEDAEQDGDEGVYADARLDVGGGAALLGHARAAAAHSDGDGGGAASGGLPGVLRHHLQQNSPIC</sequence>
<feature type="region of interest" description="Disordered" evidence="1">
    <location>
        <begin position="1"/>
        <end position="44"/>
    </location>
</feature>
<accession>A0A9Q1EJP6</accession>
<dbReference type="AlphaFoldDB" id="A0A9Q1EJP6"/>
<dbReference type="Proteomes" id="UP001152622">
    <property type="component" value="Chromosome 16"/>
</dbReference>
<feature type="compositionally biased region" description="Polar residues" evidence="1">
    <location>
        <begin position="22"/>
        <end position="34"/>
    </location>
</feature>
<reference evidence="2" key="1">
    <citation type="journal article" date="2023" name="Science">
        <title>Genome structures resolve the early diversification of teleost fishes.</title>
        <authorList>
            <person name="Parey E."/>
            <person name="Louis A."/>
            <person name="Montfort J."/>
            <person name="Bouchez O."/>
            <person name="Roques C."/>
            <person name="Iampietro C."/>
            <person name="Lluch J."/>
            <person name="Castinel A."/>
            <person name="Donnadieu C."/>
            <person name="Desvignes T."/>
            <person name="Floi Bucao C."/>
            <person name="Jouanno E."/>
            <person name="Wen M."/>
            <person name="Mejri S."/>
            <person name="Dirks R."/>
            <person name="Jansen H."/>
            <person name="Henkel C."/>
            <person name="Chen W.J."/>
            <person name="Zahm M."/>
            <person name="Cabau C."/>
            <person name="Klopp C."/>
            <person name="Thompson A.W."/>
            <person name="Robinson-Rechavi M."/>
            <person name="Braasch I."/>
            <person name="Lecointre G."/>
            <person name="Bobe J."/>
            <person name="Postlethwait J.H."/>
            <person name="Berthelot C."/>
            <person name="Roest Crollius H."/>
            <person name="Guiguen Y."/>
        </authorList>
    </citation>
    <scope>NUCLEOTIDE SEQUENCE</scope>
    <source>
        <strain evidence="2">WJC10195</strain>
    </source>
</reference>
<keyword evidence="3" id="KW-1185">Reference proteome</keyword>
<evidence type="ECO:0000256" key="1">
    <source>
        <dbReference type="SAM" id="MobiDB-lite"/>
    </source>
</evidence>
<feature type="compositionally biased region" description="Low complexity" evidence="1">
    <location>
        <begin position="1"/>
        <end position="21"/>
    </location>
</feature>
<proteinExistence type="predicted"/>
<feature type="compositionally biased region" description="Acidic residues" evidence="1">
    <location>
        <begin position="35"/>
        <end position="44"/>
    </location>
</feature>
<feature type="compositionally biased region" description="Gly residues" evidence="1">
    <location>
        <begin position="73"/>
        <end position="83"/>
    </location>
</feature>
<evidence type="ECO:0000313" key="2">
    <source>
        <dbReference type="EMBL" id="KAJ8339978.1"/>
    </source>
</evidence>
<name>A0A9Q1EJP6_SYNKA</name>